<dbReference type="PANTHER" id="PTHR43176:SF3">
    <property type="entry name" value="3-HYDROXYISOBUTYRYL-COA HYDROLASE, MITOCHONDRIAL"/>
    <property type="match status" value="1"/>
</dbReference>
<name>A0A7H2BK95_9MICC</name>
<keyword evidence="6" id="KW-1185">Reference proteome</keyword>
<dbReference type="GO" id="GO:0005829">
    <property type="term" value="C:cytosol"/>
    <property type="evidence" value="ECO:0007669"/>
    <property type="project" value="TreeGrafter"/>
</dbReference>
<evidence type="ECO:0000259" key="4">
    <source>
        <dbReference type="Pfam" id="PF16113"/>
    </source>
</evidence>
<comment type="catalytic activity">
    <reaction evidence="1">
        <text>3-hydroxy-2-methylpropanoyl-CoA + H2O = 3-hydroxy-2-methylpropanoate + CoA + H(+)</text>
        <dbReference type="Rhea" id="RHEA:20888"/>
        <dbReference type="ChEBI" id="CHEBI:11805"/>
        <dbReference type="ChEBI" id="CHEBI:15377"/>
        <dbReference type="ChEBI" id="CHEBI:15378"/>
        <dbReference type="ChEBI" id="CHEBI:57287"/>
        <dbReference type="ChEBI" id="CHEBI:57340"/>
        <dbReference type="EC" id="3.1.2.4"/>
    </reaction>
</comment>
<evidence type="ECO:0000256" key="1">
    <source>
        <dbReference type="ARBA" id="ARBA00001709"/>
    </source>
</evidence>
<dbReference type="InterPro" id="IPR032259">
    <property type="entry name" value="HIBYL-CoA-H"/>
</dbReference>
<dbReference type="EC" id="3.1.2.4" evidence="2"/>
<dbReference type="NCBIfam" id="NF004127">
    <property type="entry name" value="PRK05617.1"/>
    <property type="match status" value="1"/>
</dbReference>
<dbReference type="Proteomes" id="UP000516421">
    <property type="component" value="Chromosome"/>
</dbReference>
<dbReference type="InterPro" id="IPR045004">
    <property type="entry name" value="ECH_dom"/>
</dbReference>
<dbReference type="PANTHER" id="PTHR43176">
    <property type="entry name" value="3-HYDROXYISOBUTYRYL-COA HYDROLASE-RELATED"/>
    <property type="match status" value="1"/>
</dbReference>
<dbReference type="AlphaFoldDB" id="A0A7H2BK95"/>
<dbReference type="RefSeq" id="WP_068172446.1">
    <property type="nucleotide sequence ID" value="NZ_CP061538.1"/>
</dbReference>
<dbReference type="GO" id="GO:0016853">
    <property type="term" value="F:isomerase activity"/>
    <property type="evidence" value="ECO:0007669"/>
    <property type="project" value="UniProtKB-KW"/>
</dbReference>
<dbReference type="CDD" id="cd06558">
    <property type="entry name" value="crotonase-like"/>
    <property type="match status" value="1"/>
</dbReference>
<reference evidence="5 6" key="1">
    <citation type="submission" date="2020-09" db="EMBL/GenBank/DDBJ databases">
        <title>Investigation of environmental microbe.</title>
        <authorList>
            <person name="Ou Y."/>
            <person name="Kang Q."/>
        </authorList>
    </citation>
    <scope>NUCLEOTIDE SEQUENCE [LARGE SCALE GENOMIC DNA]</scope>
    <source>
        <strain evidence="5 6">KJZ-9</strain>
    </source>
</reference>
<dbReference type="SUPFAM" id="SSF52096">
    <property type="entry name" value="ClpP/crotonase"/>
    <property type="match status" value="1"/>
</dbReference>
<evidence type="ECO:0000256" key="2">
    <source>
        <dbReference type="ARBA" id="ARBA00011915"/>
    </source>
</evidence>
<dbReference type="InterPro" id="IPR029045">
    <property type="entry name" value="ClpP/crotonase-like_dom_sf"/>
</dbReference>
<proteinExistence type="predicted"/>
<dbReference type="GO" id="GO:0003860">
    <property type="term" value="F:3-hydroxyisobutyryl-CoA hydrolase activity"/>
    <property type="evidence" value="ECO:0007669"/>
    <property type="project" value="UniProtKB-EC"/>
</dbReference>
<keyword evidence="3" id="KW-0378">Hydrolase</keyword>
<gene>
    <name evidence="5" type="ORF">IDM48_01140</name>
</gene>
<evidence type="ECO:0000256" key="3">
    <source>
        <dbReference type="ARBA" id="ARBA00022801"/>
    </source>
</evidence>
<protein>
    <recommendedName>
        <fullName evidence="2">3-hydroxyisobutyryl-CoA hydrolase</fullName>
        <ecNumber evidence="2">3.1.2.4</ecNumber>
    </recommendedName>
</protein>
<dbReference type="GO" id="GO:0006574">
    <property type="term" value="P:L-valine catabolic process"/>
    <property type="evidence" value="ECO:0007669"/>
    <property type="project" value="TreeGrafter"/>
</dbReference>
<dbReference type="KEGG" id="rama:IDM48_01140"/>
<feature type="domain" description="Enoyl-CoA hydratase/isomerase" evidence="4">
    <location>
        <begin position="20"/>
        <end position="345"/>
    </location>
</feature>
<keyword evidence="5" id="KW-0413">Isomerase</keyword>
<dbReference type="Pfam" id="PF16113">
    <property type="entry name" value="ECH_2"/>
    <property type="match status" value="1"/>
</dbReference>
<evidence type="ECO:0000313" key="6">
    <source>
        <dbReference type="Proteomes" id="UP000516421"/>
    </source>
</evidence>
<dbReference type="EMBL" id="CP061538">
    <property type="protein sequence ID" value="QNV40091.1"/>
    <property type="molecule type" value="Genomic_DNA"/>
</dbReference>
<organism evidence="5 6">
    <name type="scientific">Rothia amarae</name>
    <dbReference type="NCBI Taxonomy" id="169480"/>
    <lineage>
        <taxon>Bacteria</taxon>
        <taxon>Bacillati</taxon>
        <taxon>Actinomycetota</taxon>
        <taxon>Actinomycetes</taxon>
        <taxon>Micrococcales</taxon>
        <taxon>Micrococcaceae</taxon>
        <taxon>Rothia</taxon>
    </lineage>
</organism>
<evidence type="ECO:0000313" key="5">
    <source>
        <dbReference type="EMBL" id="QNV40091.1"/>
    </source>
</evidence>
<dbReference type="Gene3D" id="3.90.226.10">
    <property type="entry name" value="2-enoyl-CoA Hydratase, Chain A, domain 1"/>
    <property type="match status" value="1"/>
</dbReference>
<sequence length="360" mass="38730">MTEHVGQESQILFENRGTLGVITVNRPRALNALSYDMLRGIDRALTQCESDSRVKAVLIQGAGEKGLCAGGDVVSLYHLIDSGDLGEGEEYFRAEYTLNNRISKSPKPIVAIMDGIVLGGGVGISAHASHRVVTEKTRLGMPETGIGFAPDIGGLKLLSQAPRQLGTAMALTGRYVGAADAIVCGLADYYVHTEKLGELISYLESATDAQSIELVISKFVGNTPESVMALNAFWINTAFAGNSAEQIRDAVAEHAEQGNPLAAELIEAMRHNSPTGIKTALFGIRRAKTATLAETLNRDYNMAVNAMRSHDMKEGIRAQVIDKDRDPQWDPATLEEVSETYAASFYNQPDGIAGLGLKDY</sequence>
<accession>A0A7H2BK95</accession>